<evidence type="ECO:0000313" key="2">
    <source>
        <dbReference type="EMBL" id="ERT08194.1"/>
    </source>
</evidence>
<name>U7QJQ0_9CYAN</name>
<protein>
    <submittedName>
        <fullName evidence="2">Glycosyl transferases group 1 family protein</fullName>
    </submittedName>
</protein>
<evidence type="ECO:0000259" key="1">
    <source>
        <dbReference type="Pfam" id="PF13524"/>
    </source>
</evidence>
<dbReference type="OrthoDB" id="507743at2"/>
<dbReference type="InterPro" id="IPR055259">
    <property type="entry name" value="YkvP/CgeB_Glyco_trans-like"/>
</dbReference>
<reference evidence="2 3" key="1">
    <citation type="journal article" date="2013" name="Front. Microbiol.">
        <title>Comparative genomic analyses of the cyanobacterium, Lyngbya aestuarii BL J, a powerful hydrogen producer.</title>
        <authorList>
            <person name="Kothari A."/>
            <person name="Vaughn M."/>
            <person name="Garcia-Pichel F."/>
        </authorList>
    </citation>
    <scope>NUCLEOTIDE SEQUENCE [LARGE SCALE GENOMIC DNA]</scope>
    <source>
        <strain evidence="2 3">BL J</strain>
    </source>
</reference>
<dbReference type="Pfam" id="PF13524">
    <property type="entry name" value="Glyco_trans_1_2"/>
    <property type="match status" value="1"/>
</dbReference>
<gene>
    <name evidence="2" type="ORF">M595_1846</name>
</gene>
<accession>U7QJQ0</accession>
<dbReference type="AlphaFoldDB" id="U7QJQ0"/>
<organism evidence="2 3">
    <name type="scientific">Lyngbya aestuarii BL J</name>
    <dbReference type="NCBI Taxonomy" id="1348334"/>
    <lineage>
        <taxon>Bacteria</taxon>
        <taxon>Bacillati</taxon>
        <taxon>Cyanobacteriota</taxon>
        <taxon>Cyanophyceae</taxon>
        <taxon>Oscillatoriophycideae</taxon>
        <taxon>Oscillatoriales</taxon>
        <taxon>Microcoleaceae</taxon>
        <taxon>Lyngbya</taxon>
    </lineage>
</organism>
<evidence type="ECO:0000313" key="3">
    <source>
        <dbReference type="Proteomes" id="UP000017127"/>
    </source>
</evidence>
<dbReference type="PATRIC" id="fig|1348334.3.peg.1800"/>
<dbReference type="GO" id="GO:0016740">
    <property type="term" value="F:transferase activity"/>
    <property type="evidence" value="ECO:0007669"/>
    <property type="project" value="UniProtKB-KW"/>
</dbReference>
<sequence length="247" mass="29024">MYQKARQNYVYAPMPVWIPPEQRTWDHPEHYGVSFIGSRDIQREALLAQVLNLGISLEIRGSAWNQAETPSSTLIKPEKTFYKTLVNQVNFLTTNGINAWYGKATYKRQTRIPDDYFQDAVKPKPNPQEYVNIIQQSRITLGINRYPSYQYPFSKPDTYSRMRDIEAPMMGACYLTEWTEGLEHLYELGEEIETYRTAEEMVDKIHKLEADPERRKKMRFQAHKRVFSQHTVVKNVDKIINKLGLKI</sequence>
<keyword evidence="3" id="KW-1185">Reference proteome</keyword>
<proteinExistence type="predicted"/>
<comment type="caution">
    <text evidence="2">The sequence shown here is derived from an EMBL/GenBank/DDBJ whole genome shotgun (WGS) entry which is preliminary data.</text>
</comment>
<dbReference type="Proteomes" id="UP000017127">
    <property type="component" value="Unassembled WGS sequence"/>
</dbReference>
<feature type="domain" description="Spore protein YkvP/CgeB glycosyl transferase-like" evidence="1">
    <location>
        <begin position="122"/>
        <end position="240"/>
    </location>
</feature>
<dbReference type="RefSeq" id="WP_023065620.1">
    <property type="nucleotide sequence ID" value="NZ_AUZM01000013.1"/>
</dbReference>
<dbReference type="EMBL" id="AUZM01000013">
    <property type="protein sequence ID" value="ERT08194.1"/>
    <property type="molecule type" value="Genomic_DNA"/>
</dbReference>
<keyword evidence="2" id="KW-0808">Transferase</keyword>